<evidence type="ECO:0000256" key="5">
    <source>
        <dbReference type="ARBA" id="ARBA00023295"/>
    </source>
</evidence>
<protein>
    <recommendedName>
        <fullName evidence="3 6">Arabinogalactan endo-beta-1,4-galactanase</fullName>
        <ecNumber evidence="3 6">3.2.1.89</ecNumber>
    </recommendedName>
</protein>
<dbReference type="PANTHER" id="PTHR34983:SF1">
    <property type="entry name" value="ARABINOGALACTAN ENDO-BETA-1,4-GALACTANASE A"/>
    <property type="match status" value="1"/>
</dbReference>
<comment type="similarity">
    <text evidence="2 6">Belongs to the glycosyl hydrolase 53 family.</text>
</comment>
<accession>A0ABV5BKG9</accession>
<feature type="chain" id="PRO_5044965179" description="Arabinogalactan endo-beta-1,4-galactanase" evidence="6">
    <location>
        <begin position="28"/>
        <end position="341"/>
    </location>
</feature>
<evidence type="ECO:0000256" key="6">
    <source>
        <dbReference type="RuleBase" id="RU361192"/>
    </source>
</evidence>
<dbReference type="EC" id="3.2.1.89" evidence="3 6"/>
<keyword evidence="4 6" id="KW-0378">Hydrolase</keyword>
<reference evidence="7 8" key="1">
    <citation type="submission" date="2024-09" db="EMBL/GenBank/DDBJ databases">
        <authorList>
            <person name="Ruan L."/>
        </authorList>
    </citation>
    <scope>NUCLEOTIDE SEQUENCE [LARGE SCALE GENOMIC DNA]</scope>
    <source>
        <strain evidence="7 8">D33</strain>
    </source>
</reference>
<comment type="caution">
    <text evidence="7">The sequence shown here is derived from an EMBL/GenBank/DDBJ whole genome shotgun (WGS) entry which is preliminary data.</text>
</comment>
<organism evidence="7 8">
    <name type="scientific">Paenibacillus terreus</name>
    <dbReference type="NCBI Taxonomy" id="1387834"/>
    <lineage>
        <taxon>Bacteria</taxon>
        <taxon>Bacillati</taxon>
        <taxon>Bacillota</taxon>
        <taxon>Bacilli</taxon>
        <taxon>Bacillales</taxon>
        <taxon>Paenibacillaceae</taxon>
        <taxon>Paenibacillus</taxon>
    </lineage>
</organism>
<proteinExistence type="inferred from homology"/>
<dbReference type="Proteomes" id="UP001580407">
    <property type="component" value="Unassembled WGS sequence"/>
</dbReference>
<dbReference type="EMBL" id="JBHILM010000054">
    <property type="protein sequence ID" value="MFB5685001.1"/>
    <property type="molecule type" value="Genomic_DNA"/>
</dbReference>
<evidence type="ECO:0000256" key="2">
    <source>
        <dbReference type="ARBA" id="ARBA00010687"/>
    </source>
</evidence>
<evidence type="ECO:0000256" key="4">
    <source>
        <dbReference type="ARBA" id="ARBA00022801"/>
    </source>
</evidence>
<gene>
    <name evidence="7" type="ORF">ACE3NQ_29240</name>
</gene>
<name>A0ABV5BKG9_9BACL</name>
<keyword evidence="6" id="KW-0732">Signal</keyword>
<dbReference type="PANTHER" id="PTHR34983">
    <property type="entry name" value="ARABINOGALACTAN ENDO-BETA-1,4-GALACTANASE A"/>
    <property type="match status" value="1"/>
</dbReference>
<dbReference type="InterPro" id="IPR011683">
    <property type="entry name" value="Glyco_hydro_53"/>
</dbReference>
<evidence type="ECO:0000256" key="3">
    <source>
        <dbReference type="ARBA" id="ARBA00012556"/>
    </source>
</evidence>
<evidence type="ECO:0000313" key="7">
    <source>
        <dbReference type="EMBL" id="MFB5685001.1"/>
    </source>
</evidence>
<keyword evidence="8" id="KW-1185">Reference proteome</keyword>
<dbReference type="Gene3D" id="3.20.20.80">
    <property type="entry name" value="Glycosidases"/>
    <property type="match status" value="1"/>
</dbReference>
<dbReference type="RefSeq" id="WP_375528666.1">
    <property type="nucleotide sequence ID" value="NZ_JBHILM010000054.1"/>
</dbReference>
<dbReference type="SUPFAM" id="SSF51445">
    <property type="entry name" value="(Trans)glycosidases"/>
    <property type="match status" value="1"/>
</dbReference>
<comment type="catalytic activity">
    <reaction evidence="1 6">
        <text>The enzyme specifically hydrolyzes (1-&gt;4)-beta-D-galactosidic linkages in type I arabinogalactans.</text>
        <dbReference type="EC" id="3.2.1.89"/>
    </reaction>
</comment>
<dbReference type="Pfam" id="PF07745">
    <property type="entry name" value="Glyco_hydro_53"/>
    <property type="match status" value="1"/>
</dbReference>
<evidence type="ECO:0000313" key="8">
    <source>
        <dbReference type="Proteomes" id="UP001580407"/>
    </source>
</evidence>
<evidence type="ECO:0000256" key="1">
    <source>
        <dbReference type="ARBA" id="ARBA00001695"/>
    </source>
</evidence>
<feature type="signal peptide" evidence="6">
    <location>
        <begin position="1"/>
        <end position="27"/>
    </location>
</feature>
<keyword evidence="5 6" id="KW-0326">Glycosidase</keyword>
<sequence length="341" mass="38082">MLMKEPKRLAIMLLCVILLGLGTGASAPAKTQPFANGADIGWLSEMEKAGKSFYNDDGTKQDLLTILKAHGINSIRLRVWVHPQNGFSGKEDVVKLAVRAQKMGFRVMINFHYSDSWADWKKQPLPAAWKNYSYDQIKRAVYYHTYSVMHALKANGVQPEWVQVGNEINDGLLWNHGRASTNMKQFAGIVKAGASAVKTVSPESKVVLHLSNGYDNKLYRSIFDGLRAYGVKWDVIGMSLYPTIDNWQKLNQQTLDNMNDMVSRYGKEVMISEVGMDASKPAETKAFLTDLIRKTGSVPGNKGLGVFYWEPGAYGGWHDYKLGAFDSKGKITEALDAFLEK</sequence>
<dbReference type="InterPro" id="IPR017853">
    <property type="entry name" value="GH"/>
</dbReference>